<keyword evidence="1" id="KW-0472">Membrane</keyword>
<dbReference type="EMBL" id="QKZN01000008">
    <property type="protein sequence ID" value="PZX25421.1"/>
    <property type="molecule type" value="Genomic_DNA"/>
</dbReference>
<keyword evidence="3" id="KW-1185">Reference proteome</keyword>
<keyword evidence="1" id="KW-0812">Transmembrane</keyword>
<proteinExistence type="predicted"/>
<evidence type="ECO:0000256" key="1">
    <source>
        <dbReference type="SAM" id="Phobius"/>
    </source>
</evidence>
<organism evidence="2 3">
    <name type="scientific">Cupriavidus phytorum</name>
    <dbReference type="NCBI Taxonomy" id="3024399"/>
    <lineage>
        <taxon>Bacteria</taxon>
        <taxon>Pseudomonadati</taxon>
        <taxon>Pseudomonadota</taxon>
        <taxon>Betaproteobacteria</taxon>
        <taxon>Burkholderiales</taxon>
        <taxon>Burkholderiaceae</taxon>
        <taxon>Cupriavidus</taxon>
    </lineage>
</organism>
<accession>A0A2W7NSY2</accession>
<sequence>MQSVLSVLAILIMVATLVGVISPAWLSQTLFGGKPVTRVQVAVVGVCLAALCLVLVGRLAQGGPGG</sequence>
<protein>
    <submittedName>
        <fullName evidence="2">Uncharacterized protein</fullName>
    </submittedName>
</protein>
<reference evidence="2" key="1">
    <citation type="submission" date="2018-06" db="EMBL/GenBank/DDBJ databases">
        <title>Genomic Encyclopedia of Type Strains, Phase IV (KMG-V): Genome sequencing to study the core and pangenomes of soil and plant-associated prokaryotes.</title>
        <authorList>
            <person name="Whitman W."/>
        </authorList>
    </citation>
    <scope>NUCLEOTIDE SEQUENCE [LARGE SCALE GENOMIC DNA]</scope>
    <source>
        <strain evidence="2">MLR2-44</strain>
    </source>
</reference>
<comment type="caution">
    <text evidence="2">The sequence shown here is derived from an EMBL/GenBank/DDBJ whole genome shotgun (WGS) entry which is preliminary data.</text>
</comment>
<evidence type="ECO:0000313" key="3">
    <source>
        <dbReference type="Proteomes" id="UP000249638"/>
    </source>
</evidence>
<feature type="transmembrane region" description="Helical" evidence="1">
    <location>
        <begin position="39"/>
        <end position="60"/>
    </location>
</feature>
<name>A0A2W7NSY2_9BURK</name>
<gene>
    <name evidence="2" type="ORF">C7416_108162</name>
</gene>
<dbReference type="Proteomes" id="UP000249638">
    <property type="component" value="Unassembled WGS sequence"/>
</dbReference>
<keyword evidence="1" id="KW-1133">Transmembrane helix</keyword>
<dbReference type="AlphaFoldDB" id="A0A2W7NSY2"/>
<evidence type="ECO:0000313" key="2">
    <source>
        <dbReference type="EMBL" id="PZX25421.1"/>
    </source>
</evidence>
<feature type="transmembrane region" description="Helical" evidence="1">
    <location>
        <begin position="6"/>
        <end position="27"/>
    </location>
</feature>